<organism evidence="2 3">
    <name type="scientific">Miscanthus lutarioriparius</name>
    <dbReference type="NCBI Taxonomy" id="422564"/>
    <lineage>
        <taxon>Eukaryota</taxon>
        <taxon>Viridiplantae</taxon>
        <taxon>Streptophyta</taxon>
        <taxon>Embryophyta</taxon>
        <taxon>Tracheophyta</taxon>
        <taxon>Spermatophyta</taxon>
        <taxon>Magnoliopsida</taxon>
        <taxon>Liliopsida</taxon>
        <taxon>Poales</taxon>
        <taxon>Poaceae</taxon>
        <taxon>PACMAD clade</taxon>
        <taxon>Panicoideae</taxon>
        <taxon>Andropogonodae</taxon>
        <taxon>Andropogoneae</taxon>
        <taxon>Saccharinae</taxon>
        <taxon>Miscanthus</taxon>
    </lineage>
</organism>
<dbReference type="Gene3D" id="3.90.180.10">
    <property type="entry name" value="Medium-chain alcohol dehydrogenases, catalytic domain"/>
    <property type="match status" value="1"/>
</dbReference>
<dbReference type="PANTHER" id="PTHR44013">
    <property type="entry name" value="ZINC-TYPE ALCOHOL DEHYDROGENASE-LIKE PROTEIN C16A3.02C"/>
    <property type="match status" value="1"/>
</dbReference>
<dbReference type="SUPFAM" id="SSF50129">
    <property type="entry name" value="GroES-like"/>
    <property type="match status" value="1"/>
</dbReference>
<comment type="caution">
    <text evidence="2">The sequence shown here is derived from an EMBL/GenBank/DDBJ whole genome shotgun (WGS) entry which is preliminary data.</text>
</comment>
<dbReference type="SUPFAM" id="SSF51735">
    <property type="entry name" value="NAD(P)-binding Rossmann-fold domains"/>
    <property type="match status" value="1"/>
</dbReference>
<dbReference type="InterPro" id="IPR052733">
    <property type="entry name" value="Chloroplast_QOR"/>
</dbReference>
<evidence type="ECO:0000313" key="2">
    <source>
        <dbReference type="EMBL" id="CAD6264043.1"/>
    </source>
</evidence>
<sequence>MAPARMRAVQYDGYGEGAAGLKDVQVPVPSAKKNELLLKLEAASINPVDWKMQKGMLRPLLPRRLPYIPVTDVAGVVVDVGSGVDGFQAGDEVVAMLNPFSGGGFAEYAVASVKLTVKRPPGVSAAEGAGLPIAAGTALQSLRSIGAKLDGTGKPLNVLVTAASGGVGLYAVQLAKLAGLHVTATCGARNMELVRSLGADEVLDYKTAEGASMRSPSGRKYDGVVHCTVGVGWSTFEPLLSATGKLVDITASLSAFLRAALHWVTFARKRLVPLLLWPNKADLEFLVGLVKDGKLKTVVDSRFPLSEASKAWEKSIDGHATGKIIVEMEG</sequence>
<dbReference type="GO" id="GO:0016491">
    <property type="term" value="F:oxidoreductase activity"/>
    <property type="evidence" value="ECO:0007669"/>
    <property type="project" value="InterPro"/>
</dbReference>
<dbReference type="Pfam" id="PF08240">
    <property type="entry name" value="ADH_N"/>
    <property type="match status" value="1"/>
</dbReference>
<feature type="domain" description="Enoyl reductase (ER)" evidence="1">
    <location>
        <begin position="17"/>
        <end position="326"/>
    </location>
</feature>
<evidence type="ECO:0000313" key="3">
    <source>
        <dbReference type="Proteomes" id="UP000604825"/>
    </source>
</evidence>
<dbReference type="PANTHER" id="PTHR44013:SF1">
    <property type="entry name" value="ZINC-TYPE ALCOHOL DEHYDROGENASE-LIKE PROTEIN C16A3.02C"/>
    <property type="match status" value="1"/>
</dbReference>
<name>A0A811QSG6_9POAL</name>
<dbReference type="AlphaFoldDB" id="A0A811QSG6"/>
<dbReference type="EMBL" id="CAJGYO010000012">
    <property type="protein sequence ID" value="CAD6264043.1"/>
    <property type="molecule type" value="Genomic_DNA"/>
</dbReference>
<keyword evidence="3" id="KW-1185">Reference proteome</keyword>
<protein>
    <recommendedName>
        <fullName evidence="1">Enoyl reductase (ER) domain-containing protein</fullName>
    </recommendedName>
</protein>
<dbReference type="InterPro" id="IPR036291">
    <property type="entry name" value="NAD(P)-bd_dom_sf"/>
</dbReference>
<reference evidence="2" key="1">
    <citation type="submission" date="2020-10" db="EMBL/GenBank/DDBJ databases">
        <authorList>
            <person name="Han B."/>
            <person name="Lu T."/>
            <person name="Zhao Q."/>
            <person name="Huang X."/>
            <person name="Zhao Y."/>
        </authorList>
    </citation>
    <scope>NUCLEOTIDE SEQUENCE</scope>
</reference>
<dbReference type="Pfam" id="PF13602">
    <property type="entry name" value="ADH_zinc_N_2"/>
    <property type="match status" value="1"/>
</dbReference>
<proteinExistence type="predicted"/>
<evidence type="ECO:0000259" key="1">
    <source>
        <dbReference type="SMART" id="SM00829"/>
    </source>
</evidence>
<dbReference type="OrthoDB" id="48317at2759"/>
<dbReference type="CDD" id="cd08267">
    <property type="entry name" value="MDR1"/>
    <property type="match status" value="1"/>
</dbReference>
<dbReference type="InterPro" id="IPR020843">
    <property type="entry name" value="ER"/>
</dbReference>
<dbReference type="SMART" id="SM00829">
    <property type="entry name" value="PKS_ER"/>
    <property type="match status" value="1"/>
</dbReference>
<accession>A0A811QSG6</accession>
<dbReference type="InterPro" id="IPR013154">
    <property type="entry name" value="ADH-like_N"/>
</dbReference>
<dbReference type="InterPro" id="IPR011032">
    <property type="entry name" value="GroES-like_sf"/>
</dbReference>
<dbReference type="Proteomes" id="UP000604825">
    <property type="component" value="Unassembled WGS sequence"/>
</dbReference>
<dbReference type="Gene3D" id="3.40.50.720">
    <property type="entry name" value="NAD(P)-binding Rossmann-like Domain"/>
    <property type="match status" value="1"/>
</dbReference>
<gene>
    <name evidence="2" type="ORF">NCGR_LOCUS47348</name>
</gene>